<dbReference type="GO" id="GO:0005829">
    <property type="term" value="C:cytosol"/>
    <property type="evidence" value="ECO:0007669"/>
    <property type="project" value="TreeGrafter"/>
</dbReference>
<reference evidence="2 3" key="1">
    <citation type="submission" date="2011-11" db="EMBL/GenBank/DDBJ databases">
        <authorList>
            <person name="Weinstock G."/>
            <person name="Sodergren E."/>
            <person name="Clifton S."/>
            <person name="Fulton L."/>
            <person name="Fulton B."/>
            <person name="Courtney L."/>
            <person name="Fronick C."/>
            <person name="Harrison M."/>
            <person name="Strong C."/>
            <person name="Farmer C."/>
            <person name="Delahaunty K."/>
            <person name="Markovic C."/>
            <person name="Hall O."/>
            <person name="Minx P."/>
            <person name="Tomlinson C."/>
            <person name="Mitreva M."/>
            <person name="Hou S."/>
            <person name="Chen J."/>
            <person name="Wollam A."/>
            <person name="Pepin K.H."/>
            <person name="Johnson M."/>
            <person name="Bhonagiri V."/>
            <person name="Zhang X."/>
            <person name="Suruliraj S."/>
            <person name="Warren W."/>
            <person name="Chinwalla A."/>
            <person name="Mardis E.R."/>
            <person name="Wilson R.K."/>
        </authorList>
    </citation>
    <scope>NUCLEOTIDE SEQUENCE [LARGE SCALE GENOMIC DNA]</scope>
    <source>
        <strain evidence="2 3">YIT 11816</strain>
    </source>
</reference>
<dbReference type="OrthoDB" id="9808943at2"/>
<evidence type="ECO:0000313" key="3">
    <source>
        <dbReference type="Proteomes" id="UP000004956"/>
    </source>
</evidence>
<organism evidence="2 3">
    <name type="scientific">Sutterella parvirubra YIT 11816</name>
    <dbReference type="NCBI Taxonomy" id="762967"/>
    <lineage>
        <taxon>Bacteria</taxon>
        <taxon>Pseudomonadati</taxon>
        <taxon>Pseudomonadota</taxon>
        <taxon>Betaproteobacteria</taxon>
        <taxon>Burkholderiales</taxon>
        <taxon>Sutterellaceae</taxon>
        <taxon>Sutterella</taxon>
    </lineage>
</organism>
<dbReference type="InterPro" id="IPR006056">
    <property type="entry name" value="RidA"/>
</dbReference>
<dbReference type="RefSeq" id="WP_008543925.1">
    <property type="nucleotide sequence ID" value="NZ_JH605020.1"/>
</dbReference>
<dbReference type="Pfam" id="PF01042">
    <property type="entry name" value="Ribonuc_L-PSP"/>
    <property type="match status" value="1"/>
</dbReference>
<dbReference type="HOGENOM" id="CLU_100715_7_1_4"/>
<accession>H3KI91</accession>
<comment type="similarity">
    <text evidence="1">Belongs to the RutC family.</text>
</comment>
<dbReference type="Proteomes" id="UP000004956">
    <property type="component" value="Unassembled WGS sequence"/>
</dbReference>
<evidence type="ECO:0000256" key="1">
    <source>
        <dbReference type="ARBA" id="ARBA00010552"/>
    </source>
</evidence>
<dbReference type="SUPFAM" id="SSF55298">
    <property type="entry name" value="YjgF-like"/>
    <property type="match status" value="1"/>
</dbReference>
<dbReference type="PANTHER" id="PTHR11803">
    <property type="entry name" value="2-IMINOBUTANOATE/2-IMINOPROPANOATE DEAMINASE RIDA"/>
    <property type="match status" value="1"/>
</dbReference>
<dbReference type="EMBL" id="AFBQ01000383">
    <property type="protein sequence ID" value="EHY30176.1"/>
    <property type="molecule type" value="Genomic_DNA"/>
</dbReference>
<dbReference type="GO" id="GO:0019239">
    <property type="term" value="F:deaminase activity"/>
    <property type="evidence" value="ECO:0007669"/>
    <property type="project" value="TreeGrafter"/>
</dbReference>
<dbReference type="CDD" id="cd00448">
    <property type="entry name" value="YjgF_YER057c_UK114_family"/>
    <property type="match status" value="1"/>
</dbReference>
<proteinExistence type="inferred from homology"/>
<dbReference type="InterPro" id="IPR035959">
    <property type="entry name" value="RutC-like_sf"/>
</dbReference>
<keyword evidence="3" id="KW-1185">Reference proteome</keyword>
<dbReference type="NCBIfam" id="TIGR00004">
    <property type="entry name" value="Rid family detoxifying hydrolase"/>
    <property type="match status" value="1"/>
</dbReference>
<sequence length="127" mass="13538">MDRKIIHAEKAPAAVGLYSHAVVAGGTVYCSGQIGLVPETGTLPGAFEAEVRQSFTNLRNVLAASGAEMKDVVKFTLFITELADFAKVNEVMGEFVDAPYPARSCVVVKALPKNARFEAEAIAVLPR</sequence>
<dbReference type="Gene3D" id="3.30.1330.40">
    <property type="entry name" value="RutC-like"/>
    <property type="match status" value="1"/>
</dbReference>
<comment type="caution">
    <text evidence="2">The sequence shown here is derived from an EMBL/GenBank/DDBJ whole genome shotgun (WGS) entry which is preliminary data.</text>
</comment>
<evidence type="ECO:0000313" key="2">
    <source>
        <dbReference type="EMBL" id="EHY30176.1"/>
    </source>
</evidence>
<name>H3KI91_9BURK</name>
<dbReference type="AlphaFoldDB" id="H3KI91"/>
<protein>
    <submittedName>
        <fullName evidence="2">Putative endoribonuclease L-PSP</fullName>
    </submittedName>
</protein>
<dbReference type="PATRIC" id="fig|762967.3.peg.1963"/>
<dbReference type="PANTHER" id="PTHR11803:SF39">
    <property type="entry name" value="2-IMINOBUTANOATE_2-IMINOPROPANOATE DEAMINASE"/>
    <property type="match status" value="1"/>
</dbReference>
<dbReference type="InterPro" id="IPR006175">
    <property type="entry name" value="YjgF/YER057c/UK114"/>
</dbReference>
<dbReference type="STRING" id="762967.HMPREF9440_02493"/>
<gene>
    <name evidence="2" type="ORF">HMPREF9440_02493</name>
</gene>
<dbReference type="FunFam" id="3.30.1330.40:FF:000001">
    <property type="entry name" value="L-PSP family endoribonuclease"/>
    <property type="match status" value="1"/>
</dbReference>